<comment type="caution">
    <text evidence="1">The sequence shown here is derived from an EMBL/GenBank/DDBJ whole genome shotgun (WGS) entry which is preliminary data.</text>
</comment>
<reference evidence="1" key="1">
    <citation type="submission" date="2018-11" db="EMBL/GenBank/DDBJ databases">
        <authorList>
            <person name="Sattar A."/>
            <person name="Zunita Z."/>
            <person name="Jalila A."/>
            <person name="Saleha A.A."/>
        </authorList>
    </citation>
    <scope>NUCLEOTIDE SEQUENCE</scope>
    <source>
        <strain evidence="1">F12-74</strain>
    </source>
</reference>
<keyword evidence="2" id="KW-1185">Reference proteome</keyword>
<dbReference type="Proteomes" id="UP000268891">
    <property type="component" value="Unassembled WGS sequence"/>
</dbReference>
<evidence type="ECO:0000313" key="2">
    <source>
        <dbReference type="Proteomes" id="UP000268891"/>
    </source>
</evidence>
<evidence type="ECO:0000313" key="1">
    <source>
        <dbReference type="EMBL" id="RRR42038.1"/>
    </source>
</evidence>
<gene>
    <name evidence="1" type="ORF">EHH44_18160</name>
</gene>
<dbReference type="EMBL" id="RRZR01000050">
    <property type="protein sequence ID" value="RRR42038.1"/>
    <property type="molecule type" value="Genomic_DNA"/>
</dbReference>
<sequence length="267" mass="27859">MLAALLAAELIAAAAVLTVATPPPADAPLIVGDHRSVVVQNHGGPRGAALLARIEANIGEAVAAVEAFWGTDWAHRIEVTATGSDRQFAALAGGDAGGVDVEQWSDVAAVAVADRVDPERRQVSGQRIVFAPGAAAMSTPALRIVLSHELFHFAARADTAIDAPRWLTEGVADFVARPAPDSAAAPVAPVALPADADLDVPGPRRAQAYDRAWEFARFVADRFGTAKLRELYLSACGPGHVEPAVAVPLVLGVDLSDLLAGWRQWRG</sequence>
<protein>
    <submittedName>
        <fullName evidence="1">Uncharacterized protein</fullName>
    </submittedName>
</protein>
<name>A0ACD2EJ27_9MYCO</name>
<proteinExistence type="predicted"/>
<accession>A0ACD2EJ27</accession>
<organism evidence="1 2">
    <name type="scientific">Mycolicibacter terrae</name>
    <dbReference type="NCBI Taxonomy" id="1788"/>
    <lineage>
        <taxon>Bacteria</taxon>
        <taxon>Bacillati</taxon>
        <taxon>Actinomycetota</taxon>
        <taxon>Actinomycetes</taxon>
        <taxon>Mycobacteriales</taxon>
        <taxon>Mycobacteriaceae</taxon>
        <taxon>Mycolicibacter</taxon>
    </lineage>
</organism>